<dbReference type="Pfam" id="PF23197">
    <property type="entry name" value="IG_AIR9"/>
    <property type="match status" value="6"/>
</dbReference>
<organism evidence="2 3">
    <name type="scientific">Naegleria lovaniensis</name>
    <name type="common">Amoeba</name>
    <dbReference type="NCBI Taxonomy" id="51637"/>
    <lineage>
        <taxon>Eukaryota</taxon>
        <taxon>Discoba</taxon>
        <taxon>Heterolobosea</taxon>
        <taxon>Tetramitia</taxon>
        <taxon>Eutetramitia</taxon>
        <taxon>Vahlkampfiidae</taxon>
        <taxon>Naegleria</taxon>
    </lineage>
</organism>
<protein>
    <recommendedName>
        <fullName evidence="1">AIR9-like A9 domain-containing protein</fullName>
    </recommendedName>
</protein>
<dbReference type="RefSeq" id="XP_044552682.1">
    <property type="nucleotide sequence ID" value="XM_044688714.1"/>
</dbReference>
<sequence>MVQDQTTCITYDFIGGEEADSYFQWFVETEGEFVQVKNATTKEFTPGIKQIGQIIKCIVTPVNSYGKRGEPCELVTRPVVPALPVFVKVSVESDNFIENDTITIQTEYYGGIEGHSIFEFFRIDNEVEEKLENGNRKDYRVGLADVGKVIKILCTPVRDDGCKGEIVEVKTPVIQAGIPTIHDPIIVGNLEVGSILSIQYRYEGGFEGDTIIEWRKTKPFTLEELSRNDIVVEDADFSIVMEEQELSHVITAEDAGCFFSIEVTPVRNDMAKGEGLLLYSTSHVAIPKPSLMNCKIVMNEPELTEGCTLKGMADYCSPIEEKGRMHQWYSIDPETGIESEIEGANAEAFVVPESLFEKRVKYSCYSIDKFGQRTESVYSEPTNTVSPSKPVISNISILGILEEFSTVHVGEIQGTNVDTHNMVCDWYRVSSEDTNTDVKVATGVSSYDIKTEDIGNRIKLVFTPVRPFPYSHVSGPNFVHFTDIIGPSRPHGSCSLMGSFKEGETITASFDYSGGIEGHSTYILLCHDPSDGTNTTISEGNTYNGSVFVVCTKEHVGKQFILEYLPIRDDGMAGDLVSFKSGVVLPGEPTVSDLNIEFVKNNTRILIPMEDSLVRASIKYFGGNEGKSLKRWKRVDGDLHEVVGMDTMEYRISVMDIGKRIEFEYTPIRDDDVKGRPNQQFLNLYMLIIPLLQMSLYQEIHMCAPN</sequence>
<evidence type="ECO:0000313" key="2">
    <source>
        <dbReference type="EMBL" id="KAG2388690.1"/>
    </source>
</evidence>
<feature type="domain" description="AIR9-like A9" evidence="1">
    <location>
        <begin position="494"/>
        <end position="579"/>
    </location>
</feature>
<dbReference type="GeneID" id="68092591"/>
<feature type="domain" description="AIR9-like A9" evidence="1">
    <location>
        <begin position="423"/>
        <end position="466"/>
    </location>
</feature>
<feature type="domain" description="AIR9-like A9" evidence="1">
    <location>
        <begin position="2"/>
        <end position="75"/>
    </location>
</feature>
<dbReference type="PANTHER" id="PTHR31149">
    <property type="entry name" value="EXPRESSED PROTEIN"/>
    <property type="match status" value="1"/>
</dbReference>
<evidence type="ECO:0000313" key="3">
    <source>
        <dbReference type="Proteomes" id="UP000816034"/>
    </source>
</evidence>
<evidence type="ECO:0000259" key="1">
    <source>
        <dbReference type="Pfam" id="PF23197"/>
    </source>
</evidence>
<dbReference type="PANTHER" id="PTHR31149:SF11">
    <property type="entry name" value="187-KDA MICROTUBULE-ASSOCIATED PROTEIN AIR9"/>
    <property type="match status" value="1"/>
</dbReference>
<feature type="domain" description="AIR9-like A9" evidence="1">
    <location>
        <begin position="608"/>
        <end position="678"/>
    </location>
</feature>
<dbReference type="EMBL" id="PYSW02000009">
    <property type="protein sequence ID" value="KAG2388690.1"/>
    <property type="molecule type" value="Genomic_DNA"/>
</dbReference>
<feature type="domain" description="AIR9-like A9" evidence="1">
    <location>
        <begin position="94"/>
        <end position="169"/>
    </location>
</feature>
<feature type="domain" description="AIR9-like A9" evidence="1">
    <location>
        <begin position="186"/>
        <end position="275"/>
    </location>
</feature>
<dbReference type="AlphaFoldDB" id="A0AA88KM85"/>
<proteinExistence type="predicted"/>
<name>A0AA88KM85_NAELO</name>
<dbReference type="InterPro" id="IPR056284">
    <property type="entry name" value="AIR9-like_A9"/>
</dbReference>
<accession>A0AA88KM85</accession>
<reference evidence="2 3" key="1">
    <citation type="journal article" date="2018" name="BMC Genomics">
        <title>The genome of Naegleria lovaniensis, the basis for a comparative approach to unravel pathogenicity factors of the human pathogenic amoeba N. fowleri.</title>
        <authorList>
            <person name="Liechti N."/>
            <person name="Schurch N."/>
            <person name="Bruggmann R."/>
            <person name="Wittwer M."/>
        </authorList>
    </citation>
    <scope>NUCLEOTIDE SEQUENCE [LARGE SCALE GENOMIC DNA]</scope>
    <source>
        <strain evidence="2 3">ATCC 30569</strain>
    </source>
</reference>
<comment type="caution">
    <text evidence="2">The sequence shown here is derived from an EMBL/GenBank/DDBJ whole genome shotgun (WGS) entry which is preliminary data.</text>
</comment>
<gene>
    <name evidence="2" type="ORF">C9374_000129</name>
</gene>
<dbReference type="Proteomes" id="UP000816034">
    <property type="component" value="Unassembled WGS sequence"/>
</dbReference>
<keyword evidence="3" id="KW-1185">Reference proteome</keyword>